<evidence type="ECO:0000313" key="2">
    <source>
        <dbReference type="Proteomes" id="UP001555786"/>
    </source>
</evidence>
<keyword evidence="2" id="KW-1185">Reference proteome</keyword>
<organism evidence="1 2">
    <name type="scientific">Labrys neptuniae</name>
    <dbReference type="NCBI Taxonomy" id="376174"/>
    <lineage>
        <taxon>Bacteria</taxon>
        <taxon>Pseudomonadati</taxon>
        <taxon>Pseudomonadota</taxon>
        <taxon>Alphaproteobacteria</taxon>
        <taxon>Hyphomicrobiales</taxon>
        <taxon>Xanthobacteraceae</taxon>
        <taxon>Labrys</taxon>
    </lineage>
</organism>
<protein>
    <recommendedName>
        <fullName evidence="3">DUF5076 domain-containing protein</fullName>
    </recommendedName>
</protein>
<gene>
    <name evidence="1" type="ORF">ABXS05_18385</name>
</gene>
<evidence type="ECO:0000313" key="1">
    <source>
        <dbReference type="EMBL" id="MEW9307527.1"/>
    </source>
</evidence>
<evidence type="ECO:0008006" key="3">
    <source>
        <dbReference type="Google" id="ProtNLM"/>
    </source>
</evidence>
<comment type="caution">
    <text evidence="1">The sequence shown here is derived from an EMBL/GenBank/DDBJ whole genome shotgun (WGS) entry which is preliminary data.</text>
</comment>
<accession>A0ABV3PPF2</accession>
<reference evidence="1 2" key="1">
    <citation type="submission" date="2024-07" db="EMBL/GenBank/DDBJ databases">
        <title>Description of Labrys sedimenti sp. nov., isolated from a diclofenac-degrading enrichment culture.</title>
        <authorList>
            <person name="Tancsics A."/>
            <person name="Csepanyi A."/>
        </authorList>
    </citation>
    <scope>NUCLEOTIDE SEQUENCE [LARGE SCALE GENOMIC DNA]</scope>
    <source>
        <strain evidence="1 2">LMG 23578</strain>
    </source>
</reference>
<dbReference type="RefSeq" id="WP_311940504.1">
    <property type="nucleotide sequence ID" value="NZ_JAVSCS010000029.1"/>
</dbReference>
<name>A0ABV3PPF2_9HYPH</name>
<dbReference type="EMBL" id="JBFNQD010000006">
    <property type="protein sequence ID" value="MEW9307527.1"/>
    <property type="molecule type" value="Genomic_DNA"/>
</dbReference>
<sequence length="94" mass="10304">MTESPETQDTVEIGLDANEAVVLFELLSRWCDPKTDATPAGTCFQSTAECAVLLGLLGHLEKQLATPFKPDYREIVAQARQRLEPLWDGATLNG</sequence>
<dbReference type="Proteomes" id="UP001555786">
    <property type="component" value="Unassembled WGS sequence"/>
</dbReference>
<proteinExistence type="predicted"/>